<keyword evidence="2" id="KW-1185">Reference proteome</keyword>
<evidence type="ECO:0000313" key="2">
    <source>
        <dbReference type="Proteomes" id="UP001333818"/>
    </source>
</evidence>
<sequence>MIEDIGGMILFLALAIGIPKLCFEMMKTLLLLPSLEHGEEKDRVIACKKRVDTMFYLDTLYGNKVPTESLRQDKKNQNNP</sequence>
<comment type="caution">
    <text evidence="1">The sequence shown here is derived from an EMBL/GenBank/DDBJ whole genome shotgun (WGS) entry which is preliminary data.</text>
</comment>
<dbReference type="Proteomes" id="UP001333818">
    <property type="component" value="Unassembled WGS sequence"/>
</dbReference>
<dbReference type="EMBL" id="JAZBJZ010000121">
    <property type="protein sequence ID" value="MEE3719255.1"/>
    <property type="molecule type" value="Genomic_DNA"/>
</dbReference>
<dbReference type="RefSeq" id="WP_330485692.1">
    <property type="nucleotide sequence ID" value="NZ_JAZBJZ010000121.1"/>
</dbReference>
<evidence type="ECO:0000313" key="1">
    <source>
        <dbReference type="EMBL" id="MEE3719255.1"/>
    </source>
</evidence>
<reference evidence="1" key="1">
    <citation type="submission" date="2024-01" db="EMBL/GenBank/DDBJ databases">
        <title>Bank of Algae and Cyanobacteria of the Azores (BACA) strain genomes.</title>
        <authorList>
            <person name="Luz R."/>
            <person name="Cordeiro R."/>
            <person name="Fonseca A."/>
            <person name="Goncalves V."/>
        </authorList>
    </citation>
    <scope>NUCLEOTIDE SEQUENCE</scope>
    <source>
        <strain evidence="1">BACA0141</strain>
    </source>
</reference>
<gene>
    <name evidence="1" type="ORF">V2H45_21145</name>
</gene>
<accession>A0AAW9PWA4</accession>
<name>A0AAW9PWA4_9CYAN</name>
<organism evidence="1 2">
    <name type="scientific">Tumidithrix elongata BACA0141</name>
    <dbReference type="NCBI Taxonomy" id="2716417"/>
    <lineage>
        <taxon>Bacteria</taxon>
        <taxon>Bacillati</taxon>
        <taxon>Cyanobacteriota</taxon>
        <taxon>Cyanophyceae</taxon>
        <taxon>Pseudanabaenales</taxon>
        <taxon>Pseudanabaenaceae</taxon>
        <taxon>Tumidithrix</taxon>
        <taxon>Tumidithrix elongata</taxon>
    </lineage>
</organism>
<dbReference type="AlphaFoldDB" id="A0AAW9PWA4"/>
<protein>
    <submittedName>
        <fullName evidence="1">Uncharacterized protein</fullName>
    </submittedName>
</protein>
<proteinExistence type="predicted"/>